<comment type="caution">
    <text evidence="2">The sequence shown here is derived from an EMBL/GenBank/DDBJ whole genome shotgun (WGS) entry which is preliminary data.</text>
</comment>
<accession>A0A504Y982</accession>
<feature type="compositionally biased region" description="Low complexity" evidence="1">
    <location>
        <begin position="275"/>
        <end position="289"/>
    </location>
</feature>
<protein>
    <submittedName>
        <fullName evidence="2">Uncharacterized protein</fullName>
    </submittedName>
</protein>
<keyword evidence="3" id="KW-1185">Reference proteome</keyword>
<evidence type="ECO:0000313" key="3">
    <source>
        <dbReference type="Proteomes" id="UP000316759"/>
    </source>
</evidence>
<evidence type="ECO:0000256" key="1">
    <source>
        <dbReference type="SAM" id="MobiDB-lite"/>
    </source>
</evidence>
<organism evidence="2 3">
    <name type="scientific">Fasciola gigantica</name>
    <name type="common">Giant liver fluke</name>
    <dbReference type="NCBI Taxonomy" id="46835"/>
    <lineage>
        <taxon>Eukaryota</taxon>
        <taxon>Metazoa</taxon>
        <taxon>Spiralia</taxon>
        <taxon>Lophotrochozoa</taxon>
        <taxon>Platyhelminthes</taxon>
        <taxon>Trematoda</taxon>
        <taxon>Digenea</taxon>
        <taxon>Plagiorchiida</taxon>
        <taxon>Echinostomata</taxon>
        <taxon>Echinostomatoidea</taxon>
        <taxon>Fasciolidae</taxon>
        <taxon>Fasciola</taxon>
    </lineage>
</organism>
<sequence length="393" mass="44315">MRFHCVHTNNLRCKISYPYYIFVSINRAEQLLLTEAWTLSSFMQTQRRNCGKHALNGIQSPIMTNRTLSAVNSNENNPIQEPCSRIDCALDKRLLKLETRLDCLTQLDRGCCAHGIWRCADCKSLSSTPRQPRPQLVYKHLDTVGVQTPRSMLHLDLYGNHLRGNEVKHSDGQKPTRSVRMEKKCEKEWNKSELLKVSPTEKPNQSGEQTDRTNLSSQASRPSRNRTLSICTSTESIPTLVDGEFHGTGEKSVDIAMQAKHKLHTPNSDRPPRLDSPSSGRRQSSSTKGSGQGQLINSISVPPISGLSSASSTERRQRRLRRNSLESSYETIYDAVLKPRKHEMVEALVPYINGILNYPTLNICLTHLNESARSLNWSEVVSQSTNAKVCDYL</sequence>
<evidence type="ECO:0000313" key="2">
    <source>
        <dbReference type="EMBL" id="TPP57186.1"/>
    </source>
</evidence>
<dbReference type="EMBL" id="SUNJ01013571">
    <property type="protein sequence ID" value="TPP57186.1"/>
    <property type="molecule type" value="Genomic_DNA"/>
</dbReference>
<dbReference type="OrthoDB" id="10542609at2759"/>
<dbReference type="Proteomes" id="UP000316759">
    <property type="component" value="Unassembled WGS sequence"/>
</dbReference>
<name>A0A504Y982_FASGI</name>
<feature type="compositionally biased region" description="Basic and acidic residues" evidence="1">
    <location>
        <begin position="163"/>
        <end position="194"/>
    </location>
</feature>
<gene>
    <name evidence="2" type="ORF">FGIG_09416</name>
</gene>
<dbReference type="AlphaFoldDB" id="A0A504Y982"/>
<feature type="region of interest" description="Disordered" evidence="1">
    <location>
        <begin position="163"/>
        <end position="231"/>
    </location>
</feature>
<feature type="compositionally biased region" description="Polar residues" evidence="1">
    <location>
        <begin position="295"/>
        <end position="310"/>
    </location>
</feature>
<proteinExistence type="predicted"/>
<feature type="region of interest" description="Disordered" evidence="1">
    <location>
        <begin position="262"/>
        <end position="324"/>
    </location>
</feature>
<feature type="compositionally biased region" description="Polar residues" evidence="1">
    <location>
        <begin position="201"/>
        <end position="231"/>
    </location>
</feature>
<reference evidence="2 3" key="1">
    <citation type="submission" date="2019-04" db="EMBL/GenBank/DDBJ databases">
        <title>Annotation for the trematode Fasciola gigantica.</title>
        <authorList>
            <person name="Choi Y.-J."/>
        </authorList>
    </citation>
    <scope>NUCLEOTIDE SEQUENCE [LARGE SCALE GENOMIC DNA]</scope>
    <source>
        <strain evidence="2">Uganda_cow_1</strain>
    </source>
</reference>